<dbReference type="GO" id="GO:0009536">
    <property type="term" value="C:plastid"/>
    <property type="evidence" value="ECO:0007669"/>
    <property type="project" value="UniProtKB-SubCell"/>
</dbReference>
<geneLocation type="chloroplast" evidence="4"/>
<gene>
    <name evidence="4" type="primary">ycf15</name>
</gene>
<dbReference type="GeneID" id="67276594"/>
<protein>
    <submittedName>
        <fullName evidence="4">Ycf15 protein</fullName>
    </submittedName>
</protein>
<evidence type="ECO:0000256" key="2">
    <source>
        <dbReference type="ARBA" id="ARBA00009896"/>
    </source>
</evidence>
<evidence type="ECO:0000256" key="1">
    <source>
        <dbReference type="ARBA" id="ARBA00004474"/>
    </source>
</evidence>
<comment type="subcellular location">
    <subcellularLocation>
        <location evidence="1">Plastid</location>
    </subcellularLocation>
</comment>
<organism evidence="4">
    <name type="scientific">Cenchrus centrasiaticus</name>
    <dbReference type="NCBI Taxonomy" id="2015193"/>
    <lineage>
        <taxon>Eukaryota</taxon>
        <taxon>Viridiplantae</taxon>
        <taxon>Streptophyta</taxon>
        <taxon>Embryophyta</taxon>
        <taxon>Tracheophyta</taxon>
        <taxon>Spermatophyta</taxon>
        <taxon>Magnoliopsida</taxon>
        <taxon>Liliopsida</taxon>
        <taxon>Poales</taxon>
        <taxon>Poaceae</taxon>
        <taxon>PACMAD clade</taxon>
        <taxon>Panicoideae</taxon>
        <taxon>Panicodae</taxon>
        <taxon>Paniceae</taxon>
        <taxon>Cenchrinae</taxon>
        <taxon>Cenchrus</taxon>
    </lineage>
</organism>
<keyword evidence="3 4" id="KW-0934">Plastid</keyword>
<dbReference type="RefSeq" id="YP_010169215.1">
    <property type="nucleotide sequence ID" value="NC_057588.1"/>
</dbReference>
<sequence length="71" mass="8335">MLIVLFRSKDIHGGRFVRPILIFRTKRSWILFRIGPERRREAEMPTDLCLFSNSPDPIPFLERPVPKSLNG</sequence>
<evidence type="ECO:0000313" key="4">
    <source>
        <dbReference type="EMBL" id="QRZ03071.1"/>
    </source>
</evidence>
<dbReference type="InterPro" id="IPR019645">
    <property type="entry name" value="Uncharacterised_Ycf15"/>
</dbReference>
<evidence type="ECO:0000256" key="3">
    <source>
        <dbReference type="ARBA" id="ARBA00022640"/>
    </source>
</evidence>
<dbReference type="Pfam" id="PF10705">
    <property type="entry name" value="Ycf15"/>
    <property type="match status" value="1"/>
</dbReference>
<name>A0A895GA61_9POAL</name>
<comment type="similarity">
    <text evidence="2">Belongs to the ycf15 family.</text>
</comment>
<reference evidence="4" key="1">
    <citation type="submission" date="2020-12" db="EMBL/GenBank/DDBJ databases">
        <authorList>
            <person name="Litian z."/>
        </authorList>
    </citation>
    <scope>NUCLEOTIDE SEQUENCE</scope>
</reference>
<keyword evidence="4" id="KW-0150">Chloroplast</keyword>
<dbReference type="EMBL" id="MW421597">
    <property type="protein sequence ID" value="QRZ03088.1"/>
    <property type="molecule type" value="Genomic_DNA"/>
</dbReference>
<proteinExistence type="inferred from homology"/>
<dbReference type="AlphaFoldDB" id="A0A895GA61"/>
<dbReference type="EMBL" id="MW421597">
    <property type="protein sequence ID" value="QRZ03071.1"/>
    <property type="molecule type" value="Genomic_DNA"/>
</dbReference>
<dbReference type="RefSeq" id="YP_010169198.1">
    <property type="nucleotide sequence ID" value="NC_057588.1"/>
</dbReference>
<accession>A0A895GA61</accession>
<dbReference type="GeneID" id="67276556"/>